<organism evidence="2 3">
    <name type="scientific">Oceaniferula marina</name>
    <dbReference type="NCBI Taxonomy" id="2748318"/>
    <lineage>
        <taxon>Bacteria</taxon>
        <taxon>Pseudomonadati</taxon>
        <taxon>Verrucomicrobiota</taxon>
        <taxon>Verrucomicrobiia</taxon>
        <taxon>Verrucomicrobiales</taxon>
        <taxon>Verrucomicrobiaceae</taxon>
        <taxon>Oceaniferula</taxon>
    </lineage>
</organism>
<evidence type="ECO:0000313" key="3">
    <source>
        <dbReference type="Proteomes" id="UP000557872"/>
    </source>
</evidence>
<evidence type="ECO:0008006" key="4">
    <source>
        <dbReference type="Google" id="ProtNLM"/>
    </source>
</evidence>
<proteinExistence type="predicted"/>
<name>A0A851GBL5_9BACT</name>
<gene>
    <name evidence="2" type="ORF">HW115_01825</name>
</gene>
<sequence length="197" mass="22091">MNRLWQGLLLLALVLGFAAELEAKDELQGEYKAPTINRRLFGESLSMVNNERDEYASNLAAIAVLHVNENKGSQKSLDYARQLLGLALHLSPRNRKSVVANRQLQASMMPKKVAADYDPEVFARLLLARGQLLEKQEGKANAQLSRYFVALAAMIDPRNEDAIYESEMHRIDHGDLTWSDITDAKTERMGITPAPQD</sequence>
<protein>
    <recommendedName>
        <fullName evidence="4">MxaK protein</fullName>
    </recommendedName>
</protein>
<accession>A0A851GBL5</accession>
<evidence type="ECO:0000313" key="2">
    <source>
        <dbReference type="EMBL" id="NWK54332.1"/>
    </source>
</evidence>
<keyword evidence="1" id="KW-0732">Signal</keyword>
<dbReference type="RefSeq" id="WP_178930868.1">
    <property type="nucleotide sequence ID" value="NZ_JACBAZ010000001.1"/>
</dbReference>
<dbReference type="Proteomes" id="UP000557872">
    <property type="component" value="Unassembled WGS sequence"/>
</dbReference>
<feature type="signal peptide" evidence="1">
    <location>
        <begin position="1"/>
        <end position="23"/>
    </location>
</feature>
<reference evidence="2 3" key="1">
    <citation type="submission" date="2020-07" db="EMBL/GenBank/DDBJ databases">
        <title>Roseicoccus Jingziensis gen. nov., sp. nov., isolated from coastal seawater.</title>
        <authorList>
            <person name="Feng X."/>
        </authorList>
    </citation>
    <scope>NUCLEOTIDE SEQUENCE [LARGE SCALE GENOMIC DNA]</scope>
    <source>
        <strain evidence="2 3">N1E253</strain>
    </source>
</reference>
<evidence type="ECO:0000256" key="1">
    <source>
        <dbReference type="SAM" id="SignalP"/>
    </source>
</evidence>
<keyword evidence="3" id="KW-1185">Reference proteome</keyword>
<feature type="chain" id="PRO_5033035918" description="MxaK protein" evidence="1">
    <location>
        <begin position="24"/>
        <end position="197"/>
    </location>
</feature>
<dbReference type="EMBL" id="JACBAZ010000001">
    <property type="protein sequence ID" value="NWK54332.1"/>
    <property type="molecule type" value="Genomic_DNA"/>
</dbReference>
<comment type="caution">
    <text evidence="2">The sequence shown here is derived from an EMBL/GenBank/DDBJ whole genome shotgun (WGS) entry which is preliminary data.</text>
</comment>
<dbReference type="AlphaFoldDB" id="A0A851GBL5"/>